<protein>
    <submittedName>
        <fullName evidence="2">SepL/TyeA/HrpJ family type III secretion system gatekeeper</fullName>
    </submittedName>
</protein>
<evidence type="ECO:0000259" key="1">
    <source>
        <dbReference type="Pfam" id="PF09059"/>
    </source>
</evidence>
<reference evidence="2 3" key="1">
    <citation type="submission" date="2017-05" db="EMBL/GenBank/DDBJ databases">
        <title>Genome sequence of Candidatus Fukatsuia symbiotica and Candidatus Hamiltonella defensa from Acyrthosiphon pisum strain 5D.</title>
        <authorList>
            <person name="Patel V.A."/>
            <person name="Chevignon G."/>
            <person name="Russell J.A."/>
            <person name="Oliver K.M."/>
        </authorList>
    </citation>
    <scope>NUCLEOTIDE SEQUENCE [LARGE SCALE GENOMIC DNA]</scope>
    <source>
        <strain evidence="2 3">5D</strain>
    </source>
</reference>
<dbReference type="InterPro" id="IPR013351">
    <property type="entry name" value="T3SS_TyeA-rel"/>
</dbReference>
<dbReference type="InterPro" id="IPR038347">
    <property type="entry name" value="TyeA_sf"/>
</dbReference>
<organism evidence="2 3">
    <name type="scientific">Candidatus Fukatsuia symbiotica</name>
    <dbReference type="NCBI Taxonomy" id="1878942"/>
    <lineage>
        <taxon>Bacteria</taxon>
        <taxon>Pseudomonadati</taxon>
        <taxon>Pseudomonadota</taxon>
        <taxon>Gammaproteobacteria</taxon>
        <taxon>Enterobacterales</taxon>
        <taxon>Yersiniaceae</taxon>
        <taxon>Candidatus Fukatsuia</taxon>
    </lineage>
</organism>
<proteinExistence type="predicted"/>
<keyword evidence="3" id="KW-1185">Reference proteome</keyword>
<feature type="domain" description="Type III secretion system effector delivery regulator TyeA" evidence="1">
    <location>
        <begin position="227"/>
        <end position="290"/>
    </location>
</feature>
<dbReference type="STRING" id="1878942.GCA_900128755_01229"/>
<dbReference type="NCBIfam" id="TIGR02511">
    <property type="entry name" value="type_III_tyeA"/>
    <property type="match status" value="1"/>
</dbReference>
<dbReference type="Proteomes" id="UP000261875">
    <property type="component" value="Chromosome"/>
</dbReference>
<dbReference type="SUPFAM" id="SSF140591">
    <property type="entry name" value="Type III secretion system domain"/>
    <property type="match status" value="1"/>
</dbReference>
<dbReference type="Pfam" id="PF09059">
    <property type="entry name" value="TyeA"/>
    <property type="match status" value="1"/>
</dbReference>
<dbReference type="EMBL" id="CP021659">
    <property type="protein sequence ID" value="AWK15332.1"/>
    <property type="molecule type" value="Genomic_DNA"/>
</dbReference>
<dbReference type="OrthoDB" id="6480224at2"/>
<name>A0A2U8I821_9GAMM</name>
<accession>A0A2U8I821</accession>
<dbReference type="InterPro" id="IPR015144">
    <property type="entry name" value="T3SS_TyeA"/>
</dbReference>
<dbReference type="AlphaFoldDB" id="A0A2U8I821"/>
<gene>
    <name evidence="2" type="ORF">CCS41_05080</name>
</gene>
<dbReference type="Gene3D" id="1.20.1280.80">
    <property type="match status" value="1"/>
</dbReference>
<evidence type="ECO:0000313" key="3">
    <source>
        <dbReference type="Proteomes" id="UP000261875"/>
    </source>
</evidence>
<dbReference type="KEGG" id="fsm:CCS41_05080"/>
<evidence type="ECO:0000313" key="2">
    <source>
        <dbReference type="EMBL" id="AWK15332.1"/>
    </source>
</evidence>
<sequence>MSLIAEETRAGALYETVEEMSLLLGTRRQDEKQAKTTRQERSMQALLALIQKMLESSGDKNLLAKFSFAGQDSELNRAQKMLQISSLLLQYHDNPARRRTLSQQLAALMEEAGWEVELFGLLEFGQLNPAALRQMKRLFQQSIDDEEEQSLDEWFKRVSRWQDRKRKIRVLLRALAFDMSTQPPTSRRSHRLAAMLRQLRRVLLFLGLEDHCNQVGCACGLQGEVVLQEVLTIVGQSWLFSEWLQQRFSQLEQLTPQRQPGFVLRLCELFKLMPATCFKDDDQREQILETLVNFESS</sequence>